<dbReference type="InterPro" id="IPR016181">
    <property type="entry name" value="Acyl_CoA_acyltransferase"/>
</dbReference>
<dbReference type="SUPFAM" id="SSF55729">
    <property type="entry name" value="Acyl-CoA N-acyltransferases (Nat)"/>
    <property type="match status" value="1"/>
</dbReference>
<evidence type="ECO:0000259" key="1">
    <source>
        <dbReference type="PROSITE" id="PS51186"/>
    </source>
</evidence>
<dbReference type="Pfam" id="PF00583">
    <property type="entry name" value="Acetyltransf_1"/>
    <property type="match status" value="1"/>
</dbReference>
<dbReference type="EMBL" id="LAJE02000284">
    <property type="protein sequence ID" value="OEO29516.1"/>
    <property type="molecule type" value="Genomic_DNA"/>
</dbReference>
<dbReference type="Gene3D" id="3.40.630.30">
    <property type="match status" value="1"/>
</dbReference>
<dbReference type="PROSITE" id="PS51186">
    <property type="entry name" value="GNAT"/>
    <property type="match status" value="1"/>
</dbReference>
<proteinExistence type="predicted"/>
<organism evidence="2 3">
    <name type="scientific">Devosia insulae DS-56</name>
    <dbReference type="NCBI Taxonomy" id="1116389"/>
    <lineage>
        <taxon>Bacteria</taxon>
        <taxon>Pseudomonadati</taxon>
        <taxon>Pseudomonadota</taxon>
        <taxon>Alphaproteobacteria</taxon>
        <taxon>Hyphomicrobiales</taxon>
        <taxon>Devosiaceae</taxon>
        <taxon>Devosia</taxon>
    </lineage>
</organism>
<dbReference type="Proteomes" id="UP000095463">
    <property type="component" value="Unassembled WGS sequence"/>
</dbReference>
<dbReference type="RefSeq" id="WP_069911243.1">
    <property type="nucleotide sequence ID" value="NZ_LAJE02000284.1"/>
</dbReference>
<dbReference type="GO" id="GO:0016747">
    <property type="term" value="F:acyltransferase activity, transferring groups other than amino-acyl groups"/>
    <property type="evidence" value="ECO:0007669"/>
    <property type="project" value="InterPro"/>
</dbReference>
<feature type="domain" description="N-acetyltransferase" evidence="1">
    <location>
        <begin position="6"/>
        <end position="168"/>
    </location>
</feature>
<dbReference type="AlphaFoldDB" id="A0A1E5XLN1"/>
<evidence type="ECO:0000313" key="2">
    <source>
        <dbReference type="EMBL" id="OEO29516.1"/>
    </source>
</evidence>
<protein>
    <recommendedName>
        <fullName evidence="1">N-acetyltransferase domain-containing protein</fullName>
    </recommendedName>
</protein>
<dbReference type="InterPro" id="IPR000182">
    <property type="entry name" value="GNAT_dom"/>
</dbReference>
<name>A0A1E5XLN1_9HYPH</name>
<reference evidence="2 3" key="1">
    <citation type="journal article" date="2015" name="Genome Announc.">
        <title>Genome Assemblies of Three Soil-Associated Devosia species: D. insulae, D. limi, and D. soli.</title>
        <authorList>
            <person name="Hassan Y.I."/>
            <person name="Lepp D."/>
            <person name="Zhou T."/>
        </authorList>
    </citation>
    <scope>NUCLEOTIDE SEQUENCE [LARGE SCALE GENOMIC DNA]</scope>
    <source>
        <strain evidence="2 3">DS-56</strain>
    </source>
</reference>
<sequence length="168" mass="18973">MHLKDVAWRAMTSYDLPAVQGIADTVHVDFFETPEVLAERLKLYRHGCYLLEIGDKPAGYVLSHPWLYGTLPPLNTLLKALPTEPDTYYLHDLCLLPVTRRVGAASKIVEALVKHASAEGYPTMTLVAVNGSIPFWQRHGFEVTEVPELYGKLLSYEEAARYMVRKLD</sequence>
<keyword evidence="3" id="KW-1185">Reference proteome</keyword>
<accession>A0A1E5XLN1</accession>
<comment type="caution">
    <text evidence="2">The sequence shown here is derived from an EMBL/GenBank/DDBJ whole genome shotgun (WGS) entry which is preliminary data.</text>
</comment>
<evidence type="ECO:0000313" key="3">
    <source>
        <dbReference type="Proteomes" id="UP000095463"/>
    </source>
</evidence>
<gene>
    <name evidence="2" type="ORF">VW23_025230</name>
</gene>